<dbReference type="CDD" id="cd00038">
    <property type="entry name" value="CAP_ED"/>
    <property type="match status" value="1"/>
</dbReference>
<feature type="transmembrane region" description="Helical" evidence="11">
    <location>
        <begin position="33"/>
        <end position="49"/>
    </location>
</feature>
<keyword evidence="10" id="KW-0739">Sodium transport</keyword>
<proteinExistence type="predicted"/>
<protein>
    <submittedName>
        <fullName evidence="13">Na+/H+ antiporter</fullName>
    </submittedName>
</protein>
<feature type="transmembrane region" description="Helical" evidence="11">
    <location>
        <begin position="380"/>
        <end position="399"/>
    </location>
</feature>
<keyword evidence="6 11" id="KW-1133">Transmembrane helix</keyword>
<evidence type="ECO:0000256" key="9">
    <source>
        <dbReference type="ARBA" id="ARBA00023136"/>
    </source>
</evidence>
<feature type="transmembrane region" description="Helical" evidence="11">
    <location>
        <begin position="69"/>
        <end position="86"/>
    </location>
</feature>
<keyword evidence="5 11" id="KW-0812">Transmembrane</keyword>
<dbReference type="STRING" id="1232683.ADIMK_3584"/>
<accession>A0A081FUT9</accession>
<dbReference type="PANTHER" id="PTHR10110:SF86">
    <property type="entry name" value="SODIUM_HYDROGEN EXCHANGER 7"/>
    <property type="match status" value="1"/>
</dbReference>
<gene>
    <name evidence="13" type="ORF">ADIMK_3584</name>
</gene>
<dbReference type="InterPro" id="IPR018490">
    <property type="entry name" value="cNMP-bd_dom_sf"/>
</dbReference>
<evidence type="ECO:0000256" key="3">
    <source>
        <dbReference type="ARBA" id="ARBA00022449"/>
    </source>
</evidence>
<dbReference type="eggNOG" id="COG0664">
    <property type="taxonomic scope" value="Bacteria"/>
</dbReference>
<keyword evidence="7" id="KW-0915">Sodium</keyword>
<feature type="transmembrane region" description="Helical" evidence="11">
    <location>
        <begin position="193"/>
        <end position="216"/>
    </location>
</feature>
<dbReference type="Gene3D" id="6.10.140.1330">
    <property type="match status" value="1"/>
</dbReference>
<dbReference type="SUPFAM" id="SSF51206">
    <property type="entry name" value="cAMP-binding domain-like"/>
    <property type="match status" value="1"/>
</dbReference>
<dbReference type="RefSeq" id="WP_051693092.1">
    <property type="nucleotide sequence ID" value="NZ_JMQN01000053.1"/>
</dbReference>
<evidence type="ECO:0000256" key="4">
    <source>
        <dbReference type="ARBA" id="ARBA00022475"/>
    </source>
</evidence>
<feature type="domain" description="Cyclic nucleotide-binding" evidence="12">
    <location>
        <begin position="701"/>
        <end position="810"/>
    </location>
</feature>
<name>A0A081FUT9_9GAMM</name>
<dbReference type="InterPro" id="IPR000595">
    <property type="entry name" value="cNMP-bd_dom"/>
</dbReference>
<evidence type="ECO:0000256" key="1">
    <source>
        <dbReference type="ARBA" id="ARBA00004651"/>
    </source>
</evidence>
<dbReference type="SMART" id="SM00100">
    <property type="entry name" value="cNMP"/>
    <property type="match status" value="1"/>
</dbReference>
<dbReference type="PROSITE" id="PS50042">
    <property type="entry name" value="CNMP_BINDING_3"/>
    <property type="match status" value="1"/>
</dbReference>
<dbReference type="GO" id="GO:0015386">
    <property type="term" value="F:potassium:proton antiporter activity"/>
    <property type="evidence" value="ECO:0007669"/>
    <property type="project" value="TreeGrafter"/>
</dbReference>
<dbReference type="InterPro" id="IPR014710">
    <property type="entry name" value="RmlC-like_jellyroll"/>
</dbReference>
<feature type="transmembrane region" description="Helical" evidence="11">
    <location>
        <begin position="6"/>
        <end position="26"/>
    </location>
</feature>
<evidence type="ECO:0000259" key="12">
    <source>
        <dbReference type="PROSITE" id="PS50042"/>
    </source>
</evidence>
<evidence type="ECO:0000256" key="10">
    <source>
        <dbReference type="ARBA" id="ARBA00023201"/>
    </source>
</evidence>
<keyword evidence="9 11" id="KW-0472">Membrane</keyword>
<dbReference type="Proteomes" id="UP000028252">
    <property type="component" value="Unassembled WGS sequence"/>
</dbReference>
<feature type="transmembrane region" description="Helical" evidence="11">
    <location>
        <begin position="283"/>
        <end position="303"/>
    </location>
</feature>
<dbReference type="GO" id="GO:0051453">
    <property type="term" value="P:regulation of intracellular pH"/>
    <property type="evidence" value="ECO:0007669"/>
    <property type="project" value="TreeGrafter"/>
</dbReference>
<feature type="transmembrane region" description="Helical" evidence="11">
    <location>
        <begin position="315"/>
        <end position="337"/>
    </location>
</feature>
<evidence type="ECO:0000313" key="14">
    <source>
        <dbReference type="Proteomes" id="UP000028252"/>
    </source>
</evidence>
<feature type="transmembrane region" description="Helical" evidence="11">
    <location>
        <begin position="98"/>
        <end position="119"/>
    </location>
</feature>
<feature type="transmembrane region" description="Helical" evidence="11">
    <location>
        <begin position="125"/>
        <end position="147"/>
    </location>
</feature>
<keyword evidence="2" id="KW-0813">Transport</keyword>
<keyword evidence="3" id="KW-0050">Antiport</keyword>
<comment type="subcellular location">
    <subcellularLocation>
        <location evidence="1">Cell membrane</location>
        <topology evidence="1">Multi-pass membrane protein</topology>
    </subcellularLocation>
</comment>
<sequence length="833" mass="93886">MEAIHPVPELVWAIFSLLLVALSVYLVSRRTHLPFTVMLVVVGIAINFIGHEVPALSHIEDTLSISPDLILFVFLPTLIFESSYNLDARQLRHNSAQILALAIPGLLLSTGLIGVIIWQALDIDLIAALLMGALLSATDPVAVIALFRQIGAPGRLSTLIEGESLFNDATALVVSKILLTTLAIGALSQDQLVGGVFSFVTLFAGGLIFGVLLGYLTGKLIGWIDSDPIVEIGLTTTLAYLSFLIAEEVLHISGVMATLGAGLTIGTWGKLRITSSVRVYLEHFWTVLAFTANAFLFLLLGMQVDIPSLASSWDLILWVIVAMLVSRAFVIFGLLPLFDRLPKVDPVGIGYRFIMFWGGLRGAIALAIVLSLPDYPFKELFVALVTGAVLFTLLAQGLTMQPLLRLMKLDQPPLADRLALLEREITAHQRAIKRLPALHEGGLFSSRITQRLNHRSQQAIAHAKHEIHRLREEHLTPVQEFNLFFLRALTEENSYYREMFERGHLSESVTRRLLMMLEHQIDSLRYDKAFHNGNSRLQYEYIEHWLFSRFSNTPVLRAIVEHMRLVRISRYYETVWGHFQGSRHVLHSIDQLSRIDSTPTEIVSRVREHYRHWNHLATDKLHRLNHDFPEFALLMQERLGKRIVLLSEVETTREQARHGTIPQGMAEEIEADLIKQLKRLRGHAVQLLNDDPEQLLKRVPLFARLPDNQLRKIATACEPITLEKHDYLVHQGSRNDTLFIVSRGTVRLQHYTDGEEHRLSTLIAGDSFGESALLGEGHADVSVIAQTPSRLYTLSRERLGQLMQKDPELRDFLAERDHRLKKIHDQNHTVAPG</sequence>
<dbReference type="Pfam" id="PF00027">
    <property type="entry name" value="cNMP_binding"/>
    <property type="match status" value="1"/>
</dbReference>
<feature type="transmembrane region" description="Helical" evidence="11">
    <location>
        <begin position="252"/>
        <end position="271"/>
    </location>
</feature>
<dbReference type="PANTHER" id="PTHR10110">
    <property type="entry name" value="SODIUM/HYDROGEN EXCHANGER"/>
    <property type="match status" value="1"/>
</dbReference>
<feature type="transmembrane region" description="Helical" evidence="11">
    <location>
        <begin position="349"/>
        <end position="368"/>
    </location>
</feature>
<reference evidence="13 14" key="1">
    <citation type="submission" date="2014-04" db="EMBL/GenBank/DDBJ databases">
        <title>Marinobacterium kochiensis sp. nov., isolated from sediment sample collected from Kochi backwaters in Kerala, India.</title>
        <authorList>
            <person name="Singh A."/>
            <person name="Pinnaka A.K."/>
        </authorList>
    </citation>
    <scope>NUCLEOTIDE SEQUENCE [LARGE SCALE GENOMIC DNA]</scope>
    <source>
        <strain evidence="13 14">AK27</strain>
    </source>
</reference>
<keyword evidence="14" id="KW-1185">Reference proteome</keyword>
<dbReference type="GO" id="GO:0098719">
    <property type="term" value="P:sodium ion import across plasma membrane"/>
    <property type="evidence" value="ECO:0007669"/>
    <property type="project" value="TreeGrafter"/>
</dbReference>
<dbReference type="Pfam" id="PF00999">
    <property type="entry name" value="Na_H_Exchanger"/>
    <property type="match status" value="1"/>
</dbReference>
<comment type="caution">
    <text evidence="13">The sequence shown here is derived from an EMBL/GenBank/DDBJ whole genome shotgun (WGS) entry which is preliminary data.</text>
</comment>
<evidence type="ECO:0000256" key="6">
    <source>
        <dbReference type="ARBA" id="ARBA00022989"/>
    </source>
</evidence>
<keyword evidence="4" id="KW-1003">Cell membrane</keyword>
<dbReference type="PATRIC" id="fig|1232683.4.peg.3525"/>
<evidence type="ECO:0000256" key="7">
    <source>
        <dbReference type="ARBA" id="ARBA00023053"/>
    </source>
</evidence>
<evidence type="ECO:0000256" key="8">
    <source>
        <dbReference type="ARBA" id="ARBA00023065"/>
    </source>
</evidence>
<dbReference type="EMBL" id="JMQN01000053">
    <property type="protein sequence ID" value="KEA62294.1"/>
    <property type="molecule type" value="Genomic_DNA"/>
</dbReference>
<dbReference type="Gene3D" id="2.60.120.10">
    <property type="entry name" value="Jelly Rolls"/>
    <property type="match status" value="1"/>
</dbReference>
<dbReference type="InterPro" id="IPR006153">
    <property type="entry name" value="Cation/H_exchanger_TM"/>
</dbReference>
<dbReference type="AlphaFoldDB" id="A0A081FUT9"/>
<dbReference type="InterPro" id="IPR018422">
    <property type="entry name" value="Cation/H_exchanger_CPA1"/>
</dbReference>
<feature type="transmembrane region" description="Helical" evidence="11">
    <location>
        <begin position="228"/>
        <end position="246"/>
    </location>
</feature>
<keyword evidence="8" id="KW-0406">Ion transport</keyword>
<dbReference type="eggNOG" id="COG0025">
    <property type="taxonomic scope" value="Bacteria"/>
</dbReference>
<evidence type="ECO:0000256" key="11">
    <source>
        <dbReference type="SAM" id="Phobius"/>
    </source>
</evidence>
<evidence type="ECO:0000313" key="13">
    <source>
        <dbReference type="EMBL" id="KEA62294.1"/>
    </source>
</evidence>
<dbReference type="GO" id="GO:0005886">
    <property type="term" value="C:plasma membrane"/>
    <property type="evidence" value="ECO:0007669"/>
    <property type="project" value="UniProtKB-SubCell"/>
</dbReference>
<dbReference type="GO" id="GO:0015385">
    <property type="term" value="F:sodium:proton antiporter activity"/>
    <property type="evidence" value="ECO:0007669"/>
    <property type="project" value="InterPro"/>
</dbReference>
<organism evidence="13 14">
    <name type="scientific">Marinobacterium lacunae</name>
    <dbReference type="NCBI Taxonomy" id="1232683"/>
    <lineage>
        <taxon>Bacteria</taxon>
        <taxon>Pseudomonadati</taxon>
        <taxon>Pseudomonadota</taxon>
        <taxon>Gammaproteobacteria</taxon>
        <taxon>Oceanospirillales</taxon>
        <taxon>Oceanospirillaceae</taxon>
        <taxon>Marinobacterium</taxon>
    </lineage>
</organism>
<evidence type="ECO:0000256" key="5">
    <source>
        <dbReference type="ARBA" id="ARBA00022692"/>
    </source>
</evidence>
<evidence type="ECO:0000256" key="2">
    <source>
        <dbReference type="ARBA" id="ARBA00022448"/>
    </source>
</evidence>